<dbReference type="EMBL" id="LR798322">
    <property type="protein sequence ID" value="CAB5223891.1"/>
    <property type="molecule type" value="Genomic_DNA"/>
</dbReference>
<name>A0A6J7X3P8_9CAUD</name>
<proteinExistence type="predicted"/>
<evidence type="ECO:0000256" key="1">
    <source>
        <dbReference type="ARBA" id="ARBA00004301"/>
    </source>
</evidence>
<feature type="transmembrane region" description="Helical" evidence="5">
    <location>
        <begin position="6"/>
        <end position="39"/>
    </location>
</feature>
<feature type="transmembrane region" description="Helical" evidence="5">
    <location>
        <begin position="85"/>
        <end position="105"/>
    </location>
</feature>
<keyword evidence="4 5" id="KW-0472">Membrane</keyword>
<dbReference type="GO" id="GO:0033644">
    <property type="term" value="C:host cell membrane"/>
    <property type="evidence" value="ECO:0007669"/>
    <property type="project" value="UniProtKB-SubCell"/>
</dbReference>
<dbReference type="InterPro" id="IPR006480">
    <property type="entry name" value="Phage_holin_4_1"/>
</dbReference>
<evidence type="ECO:0000256" key="2">
    <source>
        <dbReference type="ARBA" id="ARBA00022692"/>
    </source>
</evidence>
<evidence type="ECO:0000256" key="3">
    <source>
        <dbReference type="ARBA" id="ARBA00022989"/>
    </source>
</evidence>
<keyword evidence="3 5" id="KW-1133">Transmembrane helix</keyword>
<dbReference type="Pfam" id="PF05105">
    <property type="entry name" value="Phage_holin_4_1"/>
    <property type="match status" value="1"/>
</dbReference>
<keyword evidence="2 5" id="KW-0812">Transmembrane</keyword>
<organism evidence="6">
    <name type="scientific">uncultured Caudovirales phage</name>
    <dbReference type="NCBI Taxonomy" id="2100421"/>
    <lineage>
        <taxon>Viruses</taxon>
        <taxon>Duplodnaviria</taxon>
        <taxon>Heunggongvirae</taxon>
        <taxon>Uroviricota</taxon>
        <taxon>Caudoviricetes</taxon>
        <taxon>Peduoviridae</taxon>
        <taxon>Maltschvirus</taxon>
        <taxon>Maltschvirus maltsch</taxon>
    </lineage>
</organism>
<accession>A0A6J7X3P8</accession>
<gene>
    <name evidence="6" type="ORF">UFOVP392_17</name>
</gene>
<protein>
    <submittedName>
        <fullName evidence="6">Bacteriophage holin family</fullName>
    </submittedName>
</protein>
<comment type="subcellular location">
    <subcellularLocation>
        <location evidence="1">Host membrane</location>
        <topology evidence="1">Multi-pass membrane protein</topology>
    </subcellularLocation>
</comment>
<sequence>MKHTSLAIFASLFTVLAPVQPLVLVAILAIFIDTIFGVWRSVKQGGWKAFKSRRLSDTIGKSVLYCGGIVFAFLIERFIAGDIIAHFISIELIMTKFVAFFCVVVEVKSINESYESVTGKNILAAMRKFVTRSKEELDGWK</sequence>
<evidence type="ECO:0000313" key="6">
    <source>
        <dbReference type="EMBL" id="CAB5223891.1"/>
    </source>
</evidence>
<reference evidence="6" key="1">
    <citation type="submission" date="2020-05" db="EMBL/GenBank/DDBJ databases">
        <authorList>
            <person name="Chiriac C."/>
            <person name="Salcher M."/>
            <person name="Ghai R."/>
            <person name="Kavagutti S V."/>
        </authorList>
    </citation>
    <scope>NUCLEOTIDE SEQUENCE</scope>
</reference>
<feature type="transmembrane region" description="Helical" evidence="5">
    <location>
        <begin position="59"/>
        <end position="79"/>
    </location>
</feature>
<evidence type="ECO:0000256" key="4">
    <source>
        <dbReference type="ARBA" id="ARBA00023136"/>
    </source>
</evidence>
<evidence type="ECO:0000256" key="5">
    <source>
        <dbReference type="SAM" id="Phobius"/>
    </source>
</evidence>